<feature type="chain" id="PRO_5046782227" evidence="1">
    <location>
        <begin position="24"/>
        <end position="685"/>
    </location>
</feature>
<name>A0ABT4A6L4_9BACT</name>
<evidence type="ECO:0000259" key="3">
    <source>
        <dbReference type="PROSITE" id="PS51468"/>
    </source>
</evidence>
<dbReference type="Pfam" id="PF13519">
    <property type="entry name" value="VWA_2"/>
    <property type="match status" value="1"/>
</dbReference>
<dbReference type="EMBL" id="JAPNKA010000001">
    <property type="protein sequence ID" value="MCY1077231.1"/>
    <property type="molecule type" value="Genomic_DNA"/>
</dbReference>
<proteinExistence type="predicted"/>
<evidence type="ECO:0000313" key="5">
    <source>
        <dbReference type="Proteomes" id="UP001207654"/>
    </source>
</evidence>
<evidence type="ECO:0000256" key="1">
    <source>
        <dbReference type="SAM" id="SignalP"/>
    </source>
</evidence>
<gene>
    <name evidence="4" type="ORF">OV287_22430</name>
</gene>
<dbReference type="Proteomes" id="UP001207654">
    <property type="component" value="Unassembled WGS sequence"/>
</dbReference>
<organism evidence="4 5">
    <name type="scientific">Archangium lansingense</name>
    <dbReference type="NCBI Taxonomy" id="2995310"/>
    <lineage>
        <taxon>Bacteria</taxon>
        <taxon>Pseudomonadati</taxon>
        <taxon>Myxococcota</taxon>
        <taxon>Myxococcia</taxon>
        <taxon>Myxococcales</taxon>
        <taxon>Cystobacterineae</taxon>
        <taxon>Archangiaceae</taxon>
        <taxon>Archangium</taxon>
    </lineage>
</organism>
<evidence type="ECO:0000313" key="4">
    <source>
        <dbReference type="EMBL" id="MCY1077231.1"/>
    </source>
</evidence>
<dbReference type="InterPro" id="IPR036465">
    <property type="entry name" value="vWFA_dom_sf"/>
</dbReference>
<evidence type="ECO:0000259" key="2">
    <source>
        <dbReference type="PROSITE" id="PS50234"/>
    </source>
</evidence>
<dbReference type="Gene3D" id="3.40.50.410">
    <property type="entry name" value="von Willebrand factor, type A domain"/>
    <property type="match status" value="1"/>
</dbReference>
<accession>A0ABT4A6L4</accession>
<reference evidence="4 5" key="1">
    <citation type="submission" date="2022-11" db="EMBL/GenBank/DDBJ databases">
        <title>Minimal conservation of predation-associated metabolite biosynthetic gene clusters underscores biosynthetic potential of Myxococcota including descriptions for ten novel species: Archangium lansinium sp. nov., Myxococcus landrumus sp. nov., Nannocystis bai.</title>
        <authorList>
            <person name="Ahearne A."/>
            <person name="Stevens C."/>
            <person name="Phillips K."/>
        </authorList>
    </citation>
    <scope>NUCLEOTIDE SEQUENCE [LARGE SCALE GENOMIC DNA]</scope>
    <source>
        <strain evidence="4 5">MIWBW</strain>
    </source>
</reference>
<dbReference type="CDD" id="cd00198">
    <property type="entry name" value="vWFA"/>
    <property type="match status" value="1"/>
</dbReference>
<comment type="caution">
    <text evidence="4">The sequence shown here is derived from an EMBL/GenBank/DDBJ whole genome shotgun (WGS) entry which is preliminary data.</text>
</comment>
<keyword evidence="1" id="KW-0732">Signal</keyword>
<dbReference type="Pfam" id="PF08487">
    <property type="entry name" value="VIT"/>
    <property type="match status" value="1"/>
</dbReference>
<dbReference type="RefSeq" id="WP_267536077.1">
    <property type="nucleotide sequence ID" value="NZ_JAPNKA010000001.1"/>
</dbReference>
<dbReference type="InterPro" id="IPR002035">
    <property type="entry name" value="VWF_A"/>
</dbReference>
<keyword evidence="5" id="KW-1185">Reference proteome</keyword>
<feature type="domain" description="VIT" evidence="3">
    <location>
        <begin position="39"/>
        <end position="170"/>
    </location>
</feature>
<protein>
    <submittedName>
        <fullName evidence="4">VWA domain-containing protein</fullName>
    </submittedName>
</protein>
<sequence length="685" mass="74772">MSHFARWLLASILLVSSPVPVLAQPESCCTTNTDDDDLSYEESFHPCREDDRGKELEHRVEARIEGDLAHLTVHRTFHNASQRYTELYDWLELPLDATVHGFALESQGSWTEGTLLAASEAGRRYAVLRRKGTAAPRTSARLSAAGDGADLHLWNLPPGASVTVRYDLRIRLGYTRGHSFFSYPLTERESQPFKPCGGTDPRPVLTVAPPYPGAEVHIREARNQLSRDALEASWPAKPFHGIDARAGFAPGGTGTVGFLQLRVGRLSEAPTRARVVFVMDASHSMGEELMTHQIALAREYLQHLPDATAEVVVFRRSAERLFGRLIPASEWETAVAALPAARLAPGNGSHLDEGLKLAQQVLQEGSGPARIIVLTDGLLRRAFDPLPPSPVTSAPDAAVHLQLLHGRVDSAPKHSRLNEPLVQKSCGLQLSPLELSMEALVRPMAWQKVHLENERGTWLKEWKSLEEGQGVQLWLSNPQTASAGLVLRGRSWGCTFTTLPVELDPTISNDLGRNAEGWSATRFRNWSEEDRPPAPEVVELLAKHGDWLSPARSFLAIPTGAGPSSARTRALPARRKGEGEGIAMGVVSGSLCDIRPWSIRKASPEFAEELTRLLQPALTACLGNGSKPSLQVRVETTGDEIVEVEVTGAASEAQATCVREATWALRLPALFDDGLAEAYTLTPLP</sequence>
<dbReference type="SUPFAM" id="SSF53300">
    <property type="entry name" value="vWA-like"/>
    <property type="match status" value="1"/>
</dbReference>
<dbReference type="InterPro" id="IPR013694">
    <property type="entry name" value="VIT"/>
</dbReference>
<dbReference type="PROSITE" id="PS51468">
    <property type="entry name" value="VIT"/>
    <property type="match status" value="1"/>
</dbReference>
<feature type="domain" description="VWFA" evidence="2">
    <location>
        <begin position="274"/>
        <end position="377"/>
    </location>
</feature>
<dbReference type="PROSITE" id="PS50234">
    <property type="entry name" value="VWFA"/>
    <property type="match status" value="1"/>
</dbReference>
<feature type="signal peptide" evidence="1">
    <location>
        <begin position="1"/>
        <end position="23"/>
    </location>
</feature>